<accession>A0A1R3JS26</accession>
<proteinExistence type="predicted"/>
<feature type="region of interest" description="Disordered" evidence="1">
    <location>
        <begin position="1"/>
        <end position="27"/>
    </location>
</feature>
<name>A0A1R3JS26_COCAP</name>
<sequence>MATSSNNKKETQKQMGRKKRNESMSKI</sequence>
<organism evidence="2 3">
    <name type="scientific">Corchorus capsularis</name>
    <name type="common">Jute</name>
    <dbReference type="NCBI Taxonomy" id="210143"/>
    <lineage>
        <taxon>Eukaryota</taxon>
        <taxon>Viridiplantae</taxon>
        <taxon>Streptophyta</taxon>
        <taxon>Embryophyta</taxon>
        <taxon>Tracheophyta</taxon>
        <taxon>Spermatophyta</taxon>
        <taxon>Magnoliopsida</taxon>
        <taxon>eudicotyledons</taxon>
        <taxon>Gunneridae</taxon>
        <taxon>Pentapetalae</taxon>
        <taxon>rosids</taxon>
        <taxon>malvids</taxon>
        <taxon>Malvales</taxon>
        <taxon>Malvaceae</taxon>
        <taxon>Grewioideae</taxon>
        <taxon>Apeibeae</taxon>
        <taxon>Corchorus</taxon>
    </lineage>
</organism>
<evidence type="ECO:0000313" key="3">
    <source>
        <dbReference type="Proteomes" id="UP000188268"/>
    </source>
</evidence>
<evidence type="ECO:0000256" key="1">
    <source>
        <dbReference type="SAM" id="MobiDB-lite"/>
    </source>
</evidence>
<dbReference type="Proteomes" id="UP000188268">
    <property type="component" value="Unassembled WGS sequence"/>
</dbReference>
<protein>
    <submittedName>
        <fullName evidence="2">Uncharacterized protein</fullName>
    </submittedName>
</protein>
<dbReference type="EMBL" id="AWWV01007209">
    <property type="protein sequence ID" value="OMO97541.1"/>
    <property type="molecule type" value="Genomic_DNA"/>
</dbReference>
<keyword evidence="3" id="KW-1185">Reference proteome</keyword>
<comment type="caution">
    <text evidence="2">The sequence shown here is derived from an EMBL/GenBank/DDBJ whole genome shotgun (WGS) entry which is preliminary data.</text>
</comment>
<dbReference type="Gramene" id="OMO97541">
    <property type="protein sequence ID" value="OMO97541"/>
    <property type="gene ID" value="CCACVL1_04520"/>
</dbReference>
<gene>
    <name evidence="2" type="ORF">CCACVL1_04520</name>
</gene>
<evidence type="ECO:0000313" key="2">
    <source>
        <dbReference type="EMBL" id="OMO97541.1"/>
    </source>
</evidence>
<reference evidence="2 3" key="1">
    <citation type="submission" date="2013-09" db="EMBL/GenBank/DDBJ databases">
        <title>Corchorus capsularis genome sequencing.</title>
        <authorList>
            <person name="Alam M."/>
            <person name="Haque M.S."/>
            <person name="Islam M.S."/>
            <person name="Emdad E.M."/>
            <person name="Islam M.M."/>
            <person name="Ahmed B."/>
            <person name="Halim A."/>
            <person name="Hossen Q.M.M."/>
            <person name="Hossain M.Z."/>
            <person name="Ahmed R."/>
            <person name="Khan M.M."/>
            <person name="Islam R."/>
            <person name="Rashid M.M."/>
            <person name="Khan S.A."/>
            <person name="Rahman M.S."/>
            <person name="Alam M."/>
        </authorList>
    </citation>
    <scope>NUCLEOTIDE SEQUENCE [LARGE SCALE GENOMIC DNA]</scope>
    <source>
        <strain evidence="3">cv. CVL-1</strain>
        <tissue evidence="2">Whole seedling</tissue>
    </source>
</reference>
<dbReference type="AlphaFoldDB" id="A0A1R3JS26"/>